<dbReference type="eggNOG" id="KOG4197">
    <property type="taxonomic scope" value="Eukaryota"/>
</dbReference>
<dbReference type="Gramene" id="OPUNC08G03640.1">
    <property type="protein sequence ID" value="OPUNC08G03640.1"/>
    <property type="gene ID" value="OPUNC08G03640"/>
</dbReference>
<reference evidence="2" key="1">
    <citation type="submission" date="2015-04" db="UniProtKB">
        <authorList>
            <consortium name="EnsemblPlants"/>
        </authorList>
    </citation>
    <scope>IDENTIFICATION</scope>
</reference>
<dbReference type="STRING" id="4537.A0A0E0LRJ7"/>
<sequence length="124" mass="13563">MLMPLRALLRHRRPPIPSTAVAVAFATFFTSSGGARIALPPPPPPVPASAEPRDEAEREGSLAQRVERAASVCAAIRGWMGEGRAVHRGHVFHAINRLRRRRLHRAALQHYTFASESLFAGPNS</sequence>
<dbReference type="Proteomes" id="UP000026962">
    <property type="component" value="Chromosome 8"/>
</dbReference>
<accession>A0A0E0LRJ7</accession>
<protein>
    <submittedName>
        <fullName evidence="2">Uncharacterized protein</fullName>
    </submittedName>
</protein>
<feature type="region of interest" description="Disordered" evidence="1">
    <location>
        <begin position="35"/>
        <end position="63"/>
    </location>
</feature>
<feature type="compositionally biased region" description="Basic and acidic residues" evidence="1">
    <location>
        <begin position="51"/>
        <end position="63"/>
    </location>
</feature>
<keyword evidence="3" id="KW-1185">Reference proteome</keyword>
<evidence type="ECO:0000256" key="1">
    <source>
        <dbReference type="SAM" id="MobiDB-lite"/>
    </source>
</evidence>
<proteinExistence type="predicted"/>
<evidence type="ECO:0000313" key="3">
    <source>
        <dbReference type="Proteomes" id="UP000026962"/>
    </source>
</evidence>
<dbReference type="EnsemblPlants" id="OPUNC08G03640.1">
    <property type="protein sequence ID" value="OPUNC08G03640.1"/>
    <property type="gene ID" value="OPUNC08G03640"/>
</dbReference>
<organism evidence="2">
    <name type="scientific">Oryza punctata</name>
    <name type="common">Red rice</name>
    <dbReference type="NCBI Taxonomy" id="4537"/>
    <lineage>
        <taxon>Eukaryota</taxon>
        <taxon>Viridiplantae</taxon>
        <taxon>Streptophyta</taxon>
        <taxon>Embryophyta</taxon>
        <taxon>Tracheophyta</taxon>
        <taxon>Spermatophyta</taxon>
        <taxon>Magnoliopsida</taxon>
        <taxon>Liliopsida</taxon>
        <taxon>Poales</taxon>
        <taxon>Poaceae</taxon>
        <taxon>BOP clade</taxon>
        <taxon>Oryzoideae</taxon>
        <taxon>Oryzeae</taxon>
        <taxon>Oryzinae</taxon>
        <taxon>Oryza</taxon>
    </lineage>
</organism>
<dbReference type="HOGENOM" id="CLU_2007670_0_0_1"/>
<dbReference type="AlphaFoldDB" id="A0A0E0LRJ7"/>
<name>A0A0E0LRJ7_ORYPU</name>
<evidence type="ECO:0000313" key="2">
    <source>
        <dbReference type="EnsemblPlants" id="OPUNC08G03640.1"/>
    </source>
</evidence>
<reference evidence="2" key="2">
    <citation type="submission" date="2018-05" db="EMBL/GenBank/DDBJ databases">
        <title>OpunRS2 (Oryza punctata Reference Sequence Version 2).</title>
        <authorList>
            <person name="Zhang J."/>
            <person name="Kudrna D."/>
            <person name="Lee S."/>
            <person name="Talag J."/>
            <person name="Welchert J."/>
            <person name="Wing R.A."/>
        </authorList>
    </citation>
    <scope>NUCLEOTIDE SEQUENCE [LARGE SCALE GENOMIC DNA]</scope>
</reference>